<evidence type="ECO:0000313" key="1">
    <source>
        <dbReference type="EMBL" id="GBP56153.1"/>
    </source>
</evidence>
<gene>
    <name evidence="1" type="ORF">EVAR_23592_1</name>
</gene>
<evidence type="ECO:0000313" key="2">
    <source>
        <dbReference type="Proteomes" id="UP000299102"/>
    </source>
</evidence>
<dbReference type="Proteomes" id="UP000299102">
    <property type="component" value="Unassembled WGS sequence"/>
</dbReference>
<keyword evidence="2" id="KW-1185">Reference proteome</keyword>
<dbReference type="AlphaFoldDB" id="A0A4C1WZ02"/>
<name>A0A4C1WZ02_EUMVA</name>
<dbReference type="OrthoDB" id="6627079at2759"/>
<comment type="caution">
    <text evidence="1">The sequence shown here is derived from an EMBL/GenBank/DDBJ whole genome shotgun (WGS) entry which is preliminary data.</text>
</comment>
<accession>A0A4C1WZ02</accession>
<protein>
    <submittedName>
        <fullName evidence="1">Uncharacterized protein</fullName>
    </submittedName>
</protein>
<sequence length="121" mass="13697">MSISRHINFRSFVTTRELSEDDSVFRSFYRLNKSTYSLKITASLLISPFSPSFVDIQIQINTCSPTYGYAGNQASCSSHAATQAQLCLFVDKSFVVLYVSSKRAHHDEYASTQRRLRGQRG</sequence>
<reference evidence="1 2" key="1">
    <citation type="journal article" date="2019" name="Commun. Biol.">
        <title>The bagworm genome reveals a unique fibroin gene that provides high tensile strength.</title>
        <authorList>
            <person name="Kono N."/>
            <person name="Nakamura H."/>
            <person name="Ohtoshi R."/>
            <person name="Tomita M."/>
            <person name="Numata K."/>
            <person name="Arakawa K."/>
        </authorList>
    </citation>
    <scope>NUCLEOTIDE SEQUENCE [LARGE SCALE GENOMIC DNA]</scope>
</reference>
<dbReference type="EMBL" id="BGZK01000686">
    <property type="protein sequence ID" value="GBP56153.1"/>
    <property type="molecule type" value="Genomic_DNA"/>
</dbReference>
<proteinExistence type="predicted"/>
<organism evidence="1 2">
    <name type="scientific">Eumeta variegata</name>
    <name type="common">Bagworm moth</name>
    <name type="synonym">Eumeta japonica</name>
    <dbReference type="NCBI Taxonomy" id="151549"/>
    <lineage>
        <taxon>Eukaryota</taxon>
        <taxon>Metazoa</taxon>
        <taxon>Ecdysozoa</taxon>
        <taxon>Arthropoda</taxon>
        <taxon>Hexapoda</taxon>
        <taxon>Insecta</taxon>
        <taxon>Pterygota</taxon>
        <taxon>Neoptera</taxon>
        <taxon>Endopterygota</taxon>
        <taxon>Lepidoptera</taxon>
        <taxon>Glossata</taxon>
        <taxon>Ditrysia</taxon>
        <taxon>Tineoidea</taxon>
        <taxon>Psychidae</taxon>
        <taxon>Oiketicinae</taxon>
        <taxon>Eumeta</taxon>
    </lineage>
</organism>